<organism evidence="1 2">
    <name type="scientific">Triticum urartu</name>
    <name type="common">Red wild einkorn</name>
    <name type="synonym">Crithodium urartu</name>
    <dbReference type="NCBI Taxonomy" id="4572"/>
    <lineage>
        <taxon>Eukaryota</taxon>
        <taxon>Viridiplantae</taxon>
        <taxon>Streptophyta</taxon>
        <taxon>Embryophyta</taxon>
        <taxon>Tracheophyta</taxon>
        <taxon>Spermatophyta</taxon>
        <taxon>Magnoliopsida</taxon>
        <taxon>Liliopsida</taxon>
        <taxon>Poales</taxon>
        <taxon>Poaceae</taxon>
        <taxon>BOP clade</taxon>
        <taxon>Pooideae</taxon>
        <taxon>Triticodae</taxon>
        <taxon>Triticeae</taxon>
        <taxon>Triticinae</taxon>
        <taxon>Triticum</taxon>
    </lineage>
</organism>
<sequence>MNQFCPCLEYLWLFRCRNLPAVLNLPPSLETIHICCCSSIQALSCQLDGLQTLDIMGNSRLTSLESMSAEHPPSLETLSLFDCTTLASLPNEPQTYGSLKNLTIFGCPAIKILPRCLQQRLDSLDYKWLDARYE</sequence>
<protein>
    <submittedName>
        <fullName evidence="1">Uncharacterized protein</fullName>
    </submittedName>
</protein>
<evidence type="ECO:0000313" key="2">
    <source>
        <dbReference type="Proteomes" id="UP000015106"/>
    </source>
</evidence>
<dbReference type="EnsemblPlants" id="TuG1812G0100000151.01.T02">
    <property type="protein sequence ID" value="TuG1812G0100000151.01.T02"/>
    <property type="gene ID" value="TuG1812G0100000151.01"/>
</dbReference>
<dbReference type="Gramene" id="TuG1812G0100000151.01.T01">
    <property type="protein sequence ID" value="TuG1812G0100000151.01.T01"/>
    <property type="gene ID" value="TuG1812G0100000151.01"/>
</dbReference>
<dbReference type="InterPro" id="IPR032675">
    <property type="entry name" value="LRR_dom_sf"/>
</dbReference>
<accession>A0A8R7NX50</accession>
<dbReference type="AlphaFoldDB" id="A0A8R7NX50"/>
<dbReference type="Gene3D" id="3.80.10.10">
    <property type="entry name" value="Ribonuclease Inhibitor"/>
    <property type="match status" value="1"/>
</dbReference>
<dbReference type="SUPFAM" id="SSF52058">
    <property type="entry name" value="L domain-like"/>
    <property type="match status" value="1"/>
</dbReference>
<reference evidence="1" key="3">
    <citation type="submission" date="2022-06" db="UniProtKB">
        <authorList>
            <consortium name="EnsemblPlants"/>
        </authorList>
    </citation>
    <scope>IDENTIFICATION</scope>
</reference>
<dbReference type="Gramene" id="TuG1812G0100000151.01.T02">
    <property type="protein sequence ID" value="TuG1812G0100000151.01.T02"/>
    <property type="gene ID" value="TuG1812G0100000151.01"/>
</dbReference>
<proteinExistence type="predicted"/>
<keyword evidence="2" id="KW-1185">Reference proteome</keyword>
<name>A0A8R7NX50_TRIUA</name>
<reference evidence="1" key="2">
    <citation type="submission" date="2018-03" db="EMBL/GenBank/DDBJ databases">
        <title>The Triticum urartu genome reveals the dynamic nature of wheat genome evolution.</title>
        <authorList>
            <person name="Ling H."/>
            <person name="Ma B."/>
            <person name="Shi X."/>
            <person name="Liu H."/>
            <person name="Dong L."/>
            <person name="Sun H."/>
            <person name="Cao Y."/>
            <person name="Gao Q."/>
            <person name="Zheng S."/>
            <person name="Li Y."/>
            <person name="Yu Y."/>
            <person name="Du H."/>
            <person name="Qi M."/>
            <person name="Li Y."/>
            <person name="Yu H."/>
            <person name="Cui Y."/>
            <person name="Wang N."/>
            <person name="Chen C."/>
            <person name="Wu H."/>
            <person name="Zhao Y."/>
            <person name="Zhang J."/>
            <person name="Li Y."/>
            <person name="Zhou W."/>
            <person name="Zhang B."/>
            <person name="Hu W."/>
            <person name="Eijk M."/>
            <person name="Tang J."/>
            <person name="Witsenboer H."/>
            <person name="Zhao S."/>
            <person name="Li Z."/>
            <person name="Zhang A."/>
            <person name="Wang D."/>
            <person name="Liang C."/>
        </authorList>
    </citation>
    <scope>NUCLEOTIDE SEQUENCE [LARGE SCALE GENOMIC DNA]</scope>
    <source>
        <strain evidence="1">cv. G1812</strain>
    </source>
</reference>
<evidence type="ECO:0000313" key="1">
    <source>
        <dbReference type="EnsemblPlants" id="TuG1812G0100000151.01.T02"/>
    </source>
</evidence>
<dbReference type="EnsemblPlants" id="TuG1812G0100000151.01.T01">
    <property type="protein sequence ID" value="TuG1812G0100000151.01.T01"/>
    <property type="gene ID" value="TuG1812G0100000151.01"/>
</dbReference>
<dbReference type="Proteomes" id="UP000015106">
    <property type="component" value="Chromosome 1"/>
</dbReference>
<reference evidence="2" key="1">
    <citation type="journal article" date="2013" name="Nature">
        <title>Draft genome of the wheat A-genome progenitor Triticum urartu.</title>
        <authorList>
            <person name="Ling H.Q."/>
            <person name="Zhao S."/>
            <person name="Liu D."/>
            <person name="Wang J."/>
            <person name="Sun H."/>
            <person name="Zhang C."/>
            <person name="Fan H."/>
            <person name="Li D."/>
            <person name="Dong L."/>
            <person name="Tao Y."/>
            <person name="Gao C."/>
            <person name="Wu H."/>
            <person name="Li Y."/>
            <person name="Cui Y."/>
            <person name="Guo X."/>
            <person name="Zheng S."/>
            <person name="Wang B."/>
            <person name="Yu K."/>
            <person name="Liang Q."/>
            <person name="Yang W."/>
            <person name="Lou X."/>
            <person name="Chen J."/>
            <person name="Feng M."/>
            <person name="Jian J."/>
            <person name="Zhang X."/>
            <person name="Luo G."/>
            <person name="Jiang Y."/>
            <person name="Liu J."/>
            <person name="Wang Z."/>
            <person name="Sha Y."/>
            <person name="Zhang B."/>
            <person name="Wu H."/>
            <person name="Tang D."/>
            <person name="Shen Q."/>
            <person name="Xue P."/>
            <person name="Zou S."/>
            <person name="Wang X."/>
            <person name="Liu X."/>
            <person name="Wang F."/>
            <person name="Yang Y."/>
            <person name="An X."/>
            <person name="Dong Z."/>
            <person name="Zhang K."/>
            <person name="Zhang X."/>
            <person name="Luo M.C."/>
            <person name="Dvorak J."/>
            <person name="Tong Y."/>
            <person name="Wang J."/>
            <person name="Yang H."/>
            <person name="Li Z."/>
            <person name="Wang D."/>
            <person name="Zhang A."/>
            <person name="Wang J."/>
        </authorList>
    </citation>
    <scope>NUCLEOTIDE SEQUENCE</scope>
    <source>
        <strain evidence="2">cv. G1812</strain>
    </source>
</reference>